<dbReference type="EMBL" id="CP001085">
    <property type="protein sequence ID" value="ADD79604.1"/>
    <property type="molecule type" value="Genomic_DNA"/>
</dbReference>
<proteinExistence type="predicted"/>
<name>D4G7S6_RIEPU</name>
<evidence type="ECO:0000313" key="1">
    <source>
        <dbReference type="EMBL" id="ADD79604.1"/>
    </source>
</evidence>
<dbReference type="KEGG" id="rip:RIEPE_0115"/>
<organism evidence="1 2">
    <name type="scientific">Riesia pediculicola (strain USDA)</name>
    <dbReference type="NCBI Taxonomy" id="515618"/>
    <lineage>
        <taxon>Bacteria</taxon>
        <taxon>Pseudomonadati</taxon>
        <taxon>Pseudomonadota</taxon>
        <taxon>Gammaproteobacteria</taxon>
        <taxon>Enterobacterales</taxon>
        <taxon>Enterobacteriaceae</taxon>
        <taxon>Candidatus Riesia</taxon>
    </lineage>
</organism>
<dbReference type="Proteomes" id="UP000001700">
    <property type="component" value="Chromosome"/>
</dbReference>
<gene>
    <name evidence="1" type="ordered locus">RIEPE_0115</name>
</gene>
<protein>
    <submittedName>
        <fullName evidence="1">Uncharacterized protein</fullName>
    </submittedName>
</protein>
<sequence>MLYVFYVLKEIFRKIIRNLFFLRKIQSYYMLFKNEVY</sequence>
<keyword evidence="2" id="KW-1185">Reference proteome</keyword>
<evidence type="ECO:0000313" key="2">
    <source>
        <dbReference type="Proteomes" id="UP000001700"/>
    </source>
</evidence>
<accession>D4G7S6</accession>
<reference evidence="1" key="1">
    <citation type="submission" date="2008-05" db="EMBL/GenBank/DDBJ databases">
        <title>Genome sequence of Riesia pediculicola USDA.</title>
        <authorList>
            <person name="Kirkness E.F."/>
        </authorList>
    </citation>
    <scope>NUCLEOTIDE SEQUENCE [LARGE SCALE GENOMIC DNA]</scope>
    <source>
        <strain evidence="1">USDA</strain>
    </source>
</reference>
<dbReference type="HOGENOM" id="CLU_3348073_0_0_6"/>
<dbReference type="AlphaFoldDB" id="D4G7S6"/>